<feature type="compositionally biased region" description="Polar residues" evidence="1">
    <location>
        <begin position="1"/>
        <end position="13"/>
    </location>
</feature>
<dbReference type="EMBL" id="JARKIE010000853">
    <property type="protein sequence ID" value="KAJ7615122.1"/>
    <property type="molecule type" value="Genomic_DNA"/>
</dbReference>
<comment type="caution">
    <text evidence="3">The sequence shown here is derived from an EMBL/GenBank/DDBJ whole genome shotgun (WGS) entry which is preliminary data.</text>
</comment>
<evidence type="ECO:0000313" key="3">
    <source>
        <dbReference type="EMBL" id="KAJ7615122.1"/>
    </source>
</evidence>
<dbReference type="InterPro" id="IPR055754">
    <property type="entry name" value="DUF7330"/>
</dbReference>
<reference evidence="3" key="1">
    <citation type="submission" date="2023-03" db="EMBL/GenBank/DDBJ databases">
        <title>Massive genome expansion in bonnet fungi (Mycena s.s.) driven by repeated elements and novel gene families across ecological guilds.</title>
        <authorList>
            <consortium name="Lawrence Berkeley National Laboratory"/>
            <person name="Harder C.B."/>
            <person name="Miyauchi S."/>
            <person name="Viragh M."/>
            <person name="Kuo A."/>
            <person name="Thoen E."/>
            <person name="Andreopoulos B."/>
            <person name="Lu D."/>
            <person name="Skrede I."/>
            <person name="Drula E."/>
            <person name="Henrissat B."/>
            <person name="Morin E."/>
            <person name="Kohler A."/>
            <person name="Barry K."/>
            <person name="LaButti K."/>
            <person name="Morin E."/>
            <person name="Salamov A."/>
            <person name="Lipzen A."/>
            <person name="Mereny Z."/>
            <person name="Hegedus B."/>
            <person name="Baldrian P."/>
            <person name="Stursova M."/>
            <person name="Weitz H."/>
            <person name="Taylor A."/>
            <person name="Grigoriev I.V."/>
            <person name="Nagy L.G."/>
            <person name="Martin F."/>
            <person name="Kauserud H."/>
        </authorList>
    </citation>
    <scope>NUCLEOTIDE SEQUENCE</scope>
    <source>
        <strain evidence="3">CBHHK067</strain>
    </source>
</reference>
<sequence>MSSEQVAQVSEATTDIPPPAYAEASSPAPPHIPPTNFLAISRRMGEVKDTFVLDPALRVPHTDDQPHLSLSTLMGEVAAEVYVVGSAAHPTGGGKTRMVVTSTIGTANLQLASRPAPRHASIPRAPISVSVNARGGEANLLLPRSFRGPLRISITIGMVELSAALRAVTTIFGDERMFVGACTQAELEGVWDGDEAVVYSKLGNVYVGYEGEAFKGKSTRTGHGKVKRSDGLVISAVRFDSESVVQ</sequence>
<dbReference type="Pfam" id="PF24016">
    <property type="entry name" value="DUF7330"/>
    <property type="match status" value="1"/>
</dbReference>
<feature type="region of interest" description="Disordered" evidence="1">
    <location>
        <begin position="1"/>
        <end position="34"/>
    </location>
</feature>
<organism evidence="3 4">
    <name type="scientific">Mycena rosella</name>
    <name type="common">Pink bonnet</name>
    <name type="synonym">Agaricus rosellus</name>
    <dbReference type="NCBI Taxonomy" id="1033263"/>
    <lineage>
        <taxon>Eukaryota</taxon>
        <taxon>Fungi</taxon>
        <taxon>Dikarya</taxon>
        <taxon>Basidiomycota</taxon>
        <taxon>Agaricomycotina</taxon>
        <taxon>Agaricomycetes</taxon>
        <taxon>Agaricomycetidae</taxon>
        <taxon>Agaricales</taxon>
        <taxon>Marasmiineae</taxon>
        <taxon>Mycenaceae</taxon>
        <taxon>Mycena</taxon>
    </lineage>
</organism>
<dbReference type="Proteomes" id="UP001221757">
    <property type="component" value="Unassembled WGS sequence"/>
</dbReference>
<evidence type="ECO:0000259" key="2">
    <source>
        <dbReference type="Pfam" id="PF24016"/>
    </source>
</evidence>
<protein>
    <recommendedName>
        <fullName evidence="2">DUF7330 domain-containing protein</fullName>
    </recommendedName>
</protein>
<dbReference type="AlphaFoldDB" id="A0AAD7FF76"/>
<feature type="domain" description="DUF7330" evidence="2">
    <location>
        <begin position="36"/>
        <end position="212"/>
    </location>
</feature>
<evidence type="ECO:0000256" key="1">
    <source>
        <dbReference type="SAM" id="MobiDB-lite"/>
    </source>
</evidence>
<gene>
    <name evidence="3" type="ORF">B0H17DRAFT_1220535</name>
</gene>
<accession>A0AAD7FF76</accession>
<evidence type="ECO:0000313" key="4">
    <source>
        <dbReference type="Proteomes" id="UP001221757"/>
    </source>
</evidence>
<proteinExistence type="predicted"/>
<keyword evidence="4" id="KW-1185">Reference proteome</keyword>
<name>A0AAD7FF76_MYCRO</name>